<dbReference type="InterPro" id="IPR011989">
    <property type="entry name" value="ARM-like"/>
</dbReference>
<dbReference type="GO" id="GO:0070646">
    <property type="term" value="P:protein modification by small protein removal"/>
    <property type="evidence" value="ECO:0007669"/>
    <property type="project" value="TreeGrafter"/>
</dbReference>
<evidence type="ECO:0000313" key="7">
    <source>
        <dbReference type="EMBL" id="KJA24346.1"/>
    </source>
</evidence>
<evidence type="ECO:0000259" key="5">
    <source>
        <dbReference type="PROSITE" id="PS51396"/>
    </source>
</evidence>
<reference evidence="8" key="1">
    <citation type="submission" date="2014-04" db="EMBL/GenBank/DDBJ databases">
        <title>Evolutionary Origins and Diversification of the Mycorrhizal Mutualists.</title>
        <authorList>
            <consortium name="DOE Joint Genome Institute"/>
            <consortium name="Mycorrhizal Genomics Consortium"/>
            <person name="Kohler A."/>
            <person name="Kuo A."/>
            <person name="Nagy L.G."/>
            <person name="Floudas D."/>
            <person name="Copeland A."/>
            <person name="Barry K.W."/>
            <person name="Cichocki N."/>
            <person name="Veneault-Fourrey C."/>
            <person name="LaButti K."/>
            <person name="Lindquist E.A."/>
            <person name="Lipzen A."/>
            <person name="Lundell T."/>
            <person name="Morin E."/>
            <person name="Murat C."/>
            <person name="Riley R."/>
            <person name="Ohm R."/>
            <person name="Sun H."/>
            <person name="Tunlid A."/>
            <person name="Henrissat B."/>
            <person name="Grigoriev I.V."/>
            <person name="Hibbett D.S."/>
            <person name="Martin F."/>
        </authorList>
    </citation>
    <scope>NUCLEOTIDE SEQUENCE [LARGE SCALE GENOMIC DNA]</scope>
    <source>
        <strain evidence="8">FD-334 SS-4</strain>
    </source>
</reference>
<proteinExistence type="inferred from homology"/>
<comment type="similarity">
    <text evidence="1">Belongs to the DeSI family.</text>
</comment>
<dbReference type="PROSITE" id="PS51352">
    <property type="entry name" value="THIOREDOXIN_2"/>
    <property type="match status" value="1"/>
</dbReference>
<dbReference type="PROSITE" id="PS00194">
    <property type="entry name" value="THIOREDOXIN_1"/>
    <property type="match status" value="1"/>
</dbReference>
<dbReference type="PANTHER" id="PTHR12378">
    <property type="entry name" value="DESUMOYLATING ISOPEPTIDASE"/>
    <property type="match status" value="1"/>
</dbReference>
<evidence type="ECO:0000259" key="4">
    <source>
        <dbReference type="PROSITE" id="PS51352"/>
    </source>
</evidence>
<dbReference type="AlphaFoldDB" id="A0A0D2P6Q9"/>
<name>A0A0D2P6Q9_HYPSF</name>
<keyword evidence="8" id="KW-1185">Reference proteome</keyword>
<dbReference type="PANTHER" id="PTHR12378:SF7">
    <property type="entry name" value="DESUMOYLATING ISOPEPTIDASE 1"/>
    <property type="match status" value="1"/>
</dbReference>
<protein>
    <recommendedName>
        <fullName evidence="9">PPPDE domain-containing protein</fullName>
    </recommendedName>
</protein>
<dbReference type="GO" id="GO:0006508">
    <property type="term" value="P:proteolysis"/>
    <property type="evidence" value="ECO:0007669"/>
    <property type="project" value="UniProtKB-KW"/>
</dbReference>
<evidence type="ECO:0008006" key="9">
    <source>
        <dbReference type="Google" id="ProtNLM"/>
    </source>
</evidence>
<evidence type="ECO:0000313" key="8">
    <source>
        <dbReference type="Proteomes" id="UP000054270"/>
    </source>
</evidence>
<dbReference type="Proteomes" id="UP000054270">
    <property type="component" value="Unassembled WGS sequence"/>
</dbReference>
<keyword evidence="2" id="KW-0645">Protease</keyword>
<feature type="domain" description="PUL" evidence="5">
    <location>
        <begin position="316"/>
        <end position="653"/>
    </location>
</feature>
<dbReference type="Pfam" id="PF05903">
    <property type="entry name" value="Peptidase_C97"/>
    <property type="match status" value="1"/>
</dbReference>
<dbReference type="SUPFAM" id="SSF52833">
    <property type="entry name" value="Thioredoxin-like"/>
    <property type="match status" value="1"/>
</dbReference>
<dbReference type="Pfam" id="PF00085">
    <property type="entry name" value="Thioredoxin"/>
    <property type="match status" value="1"/>
</dbReference>
<gene>
    <name evidence="7" type="ORF">HYPSUDRAFT_38776</name>
</gene>
<dbReference type="OrthoDB" id="21221at2759"/>
<dbReference type="SMART" id="SM01179">
    <property type="entry name" value="DUF862"/>
    <property type="match status" value="1"/>
</dbReference>
<dbReference type="OMA" id="VTLQMAC"/>
<feature type="domain" description="Thioredoxin" evidence="4">
    <location>
        <begin position="181"/>
        <end position="336"/>
    </location>
</feature>
<dbReference type="Gene3D" id="3.90.1720.30">
    <property type="entry name" value="PPPDE domains"/>
    <property type="match status" value="1"/>
</dbReference>
<dbReference type="InterPro" id="IPR042266">
    <property type="entry name" value="PPPDE_sf"/>
</dbReference>
<dbReference type="SUPFAM" id="SSF48371">
    <property type="entry name" value="ARM repeat"/>
    <property type="match status" value="1"/>
</dbReference>
<organism evidence="7 8">
    <name type="scientific">Hypholoma sublateritium (strain FD-334 SS-4)</name>
    <dbReference type="NCBI Taxonomy" id="945553"/>
    <lineage>
        <taxon>Eukaryota</taxon>
        <taxon>Fungi</taxon>
        <taxon>Dikarya</taxon>
        <taxon>Basidiomycota</taxon>
        <taxon>Agaricomycotina</taxon>
        <taxon>Agaricomycetes</taxon>
        <taxon>Agaricomycetidae</taxon>
        <taxon>Agaricales</taxon>
        <taxon>Agaricineae</taxon>
        <taxon>Strophariaceae</taxon>
        <taxon>Hypholoma</taxon>
    </lineage>
</organism>
<dbReference type="InterPro" id="IPR013535">
    <property type="entry name" value="PUL_dom"/>
</dbReference>
<feature type="domain" description="PPPDE" evidence="6">
    <location>
        <begin position="2"/>
        <end position="142"/>
    </location>
</feature>
<evidence type="ECO:0000256" key="1">
    <source>
        <dbReference type="ARBA" id="ARBA00008140"/>
    </source>
</evidence>
<dbReference type="InterPro" id="IPR016024">
    <property type="entry name" value="ARM-type_fold"/>
</dbReference>
<keyword evidence="3" id="KW-0378">Hydrolase</keyword>
<evidence type="ECO:0000256" key="3">
    <source>
        <dbReference type="ARBA" id="ARBA00022801"/>
    </source>
</evidence>
<dbReference type="GO" id="GO:0008233">
    <property type="term" value="F:peptidase activity"/>
    <property type="evidence" value="ECO:0007669"/>
    <property type="project" value="UniProtKB-KW"/>
</dbReference>
<accession>A0A0D2P6Q9</accession>
<dbReference type="InterPro" id="IPR036249">
    <property type="entry name" value="Thioredoxin-like_sf"/>
</dbReference>
<dbReference type="STRING" id="945553.A0A0D2P6Q9"/>
<dbReference type="InterPro" id="IPR008580">
    <property type="entry name" value="PPPDE_dom"/>
</dbReference>
<dbReference type="EMBL" id="KN817537">
    <property type="protein sequence ID" value="KJA24346.1"/>
    <property type="molecule type" value="Genomic_DNA"/>
</dbReference>
<dbReference type="InterPro" id="IPR017937">
    <property type="entry name" value="Thioredoxin_CS"/>
</dbReference>
<dbReference type="Gene3D" id="3.40.30.10">
    <property type="entry name" value="Glutaredoxin"/>
    <property type="match status" value="1"/>
</dbReference>
<dbReference type="PROSITE" id="PS51858">
    <property type="entry name" value="PPPDE"/>
    <property type="match status" value="1"/>
</dbReference>
<evidence type="ECO:0000259" key="6">
    <source>
        <dbReference type="PROSITE" id="PS51858"/>
    </source>
</evidence>
<dbReference type="Pfam" id="PF08324">
    <property type="entry name" value="PUL"/>
    <property type="match status" value="1"/>
</dbReference>
<dbReference type="CDD" id="cd02947">
    <property type="entry name" value="TRX_family"/>
    <property type="match status" value="1"/>
</dbReference>
<dbReference type="PROSITE" id="PS51396">
    <property type="entry name" value="PUL"/>
    <property type="match status" value="1"/>
</dbReference>
<evidence type="ECO:0000256" key="2">
    <source>
        <dbReference type="ARBA" id="ARBA00022670"/>
    </source>
</evidence>
<dbReference type="Gene3D" id="1.25.10.10">
    <property type="entry name" value="Leucine-rich Repeat Variant"/>
    <property type="match status" value="1"/>
</dbReference>
<dbReference type="InterPro" id="IPR013766">
    <property type="entry name" value="Thioredoxin_domain"/>
</dbReference>
<sequence>MASVKLYVYDLSNGMARQLSRQLTGRQIDGIWHTSVVVFGKEIFYGQGIDITAPGRSHHGQPMQIIDMGETALDEETFDEYIQEMRQHYTADKYHLLEFNCNSFTDDCVGFLTGGNIPSFIKDLPTDFLSTPFGAALRPTIDAMYRRPAAGAAPSQAAPSAPAATNQQLAASILQAVASQAQTGAGRPAQAVQPTQATNSLTAPMHIITNPATFNNFLKGHKAAVAFFTSETCPPCKMIEPVFERLAEEKGPHGGRSGAGFAKVDIDVGMGRNLASEWGIRATPTFMFFLGGKKVDELKGADQGELRTQIDLLLFQAFPPHPHTAISMPAIQALSMKSIIFSQVPPIDTVLSKLTASIDSSSTTAKEKIKSTLAKTVVPYLKSRFSPPNASAILPSAKPEMLTAWLQATVSSVDALPTGDLFPLVDMWRLAFLDPSVGTWTTQLILPGSGAPNPATLFLGKAAAANDAPAGDKGARNVLLTALRLLCNAFSSPTLARRLLQDARARGALTEVLVPSLLHADAPVRTAAASLAFNVAATVQVARVEAVRTGKGGREEDEDGEGAEEWRVEIVSALLEAVDREKASEEVVHRLVAALAFFLRLIPGYETQVKPLLEVLQSRDILKRKLTRGEGWDGEGGISKKDARKLVSEVAEKLCA</sequence>